<dbReference type="SUPFAM" id="SSF63829">
    <property type="entry name" value="Calcium-dependent phosphotriesterase"/>
    <property type="match status" value="1"/>
</dbReference>
<gene>
    <name evidence="2" type="ORF">SUNI508_05414</name>
</gene>
<dbReference type="InterPro" id="IPR013658">
    <property type="entry name" value="SGL"/>
</dbReference>
<dbReference type="Pfam" id="PF08450">
    <property type="entry name" value="SGL"/>
    <property type="match status" value="1"/>
</dbReference>
<feature type="domain" description="SMP-30/Gluconolactonase/LRE-like region" evidence="1">
    <location>
        <begin position="192"/>
        <end position="391"/>
    </location>
</feature>
<proteinExistence type="predicted"/>
<dbReference type="InterPro" id="IPR052988">
    <property type="entry name" value="Oryzine_lactonohydrolase"/>
</dbReference>
<reference evidence="2 3" key="1">
    <citation type="journal article" date="2024" name="J. Plant Pathol.">
        <title>Sequence and assembly of the genome of Seiridium unicorne, isolate CBS 538.82, causal agent of cypress canker disease.</title>
        <authorList>
            <person name="Scali E."/>
            <person name="Rocca G.D."/>
            <person name="Danti R."/>
            <person name="Garbelotto M."/>
            <person name="Barberini S."/>
            <person name="Baroncelli R."/>
            <person name="Emiliani G."/>
        </authorList>
    </citation>
    <scope>NUCLEOTIDE SEQUENCE [LARGE SCALE GENOMIC DNA]</scope>
    <source>
        <strain evidence="2 3">BM-138-508</strain>
    </source>
</reference>
<protein>
    <submittedName>
        <fullName evidence="2">SMP-30/Gluconolactonase/LRE-like region domain-containing protein</fullName>
    </submittedName>
</protein>
<dbReference type="EMBL" id="JARVKF010000157">
    <property type="protein sequence ID" value="KAK9421813.1"/>
    <property type="molecule type" value="Genomic_DNA"/>
</dbReference>
<dbReference type="PANTHER" id="PTHR47064">
    <property type="entry name" value="PUTATIVE (AFU_ORTHOLOGUE AFUA_1G08990)-RELATED"/>
    <property type="match status" value="1"/>
</dbReference>
<organism evidence="2 3">
    <name type="scientific">Seiridium unicorne</name>
    <dbReference type="NCBI Taxonomy" id="138068"/>
    <lineage>
        <taxon>Eukaryota</taxon>
        <taxon>Fungi</taxon>
        <taxon>Dikarya</taxon>
        <taxon>Ascomycota</taxon>
        <taxon>Pezizomycotina</taxon>
        <taxon>Sordariomycetes</taxon>
        <taxon>Xylariomycetidae</taxon>
        <taxon>Amphisphaeriales</taxon>
        <taxon>Sporocadaceae</taxon>
        <taxon>Seiridium</taxon>
    </lineage>
</organism>
<evidence type="ECO:0000259" key="1">
    <source>
        <dbReference type="Pfam" id="PF08450"/>
    </source>
</evidence>
<dbReference type="Gene3D" id="2.120.10.30">
    <property type="entry name" value="TolB, C-terminal domain"/>
    <property type="match status" value="1"/>
</dbReference>
<name>A0ABR2V5B7_9PEZI</name>
<sequence length="411" mass="44966">MQSVLSSLPALPVGNVGGIGTQSFTAAIAQPCQLHYGNQFPSILCIPRHGSVLPEGFERPVSSTPGHADTYGSTVVPDDDSFQFVEQASFLIWDLEQAVGILGPNPSVENIFEVPNIPHEAPVYEPDLNIILFCPLRLPPTLNIIDLNENPPTLTSRTSDPPLFGPGAVYHEGLLYYCGSATHSGNYVAGLYAFNVTSGKAWPVANNYFGYNFGTCDDLAVAPNGDIWFTDNWYTYTRPEMHENNTIQLEAAVYRFVPSTGLVQLVTDELDQPNGIAFSPDGKTVYLTDSGADTLTDDDRRLRYVSHRRRTVYAADVLPSGTGIVNRRAIFLSQDRVPDGVKVAHNGYVVVATGSGVDVLDPWGVHVLRVQTSFTVLNLVWAGKENTDLWLVGYERVARVQWALEGNHLAK</sequence>
<dbReference type="InterPro" id="IPR011042">
    <property type="entry name" value="6-blade_b-propeller_TolB-like"/>
</dbReference>
<comment type="caution">
    <text evidence="2">The sequence shown here is derived from an EMBL/GenBank/DDBJ whole genome shotgun (WGS) entry which is preliminary data.</text>
</comment>
<accession>A0ABR2V5B7</accession>
<evidence type="ECO:0000313" key="2">
    <source>
        <dbReference type="EMBL" id="KAK9421813.1"/>
    </source>
</evidence>
<dbReference type="PANTHER" id="PTHR47064:SF2">
    <property type="entry name" value="SMP-30_GLUCONOLACTONASE_LRE-LIKE REGION DOMAIN-CONTAINING PROTEIN-RELATED"/>
    <property type="match status" value="1"/>
</dbReference>
<keyword evidence="3" id="KW-1185">Reference proteome</keyword>
<dbReference type="Proteomes" id="UP001408356">
    <property type="component" value="Unassembled WGS sequence"/>
</dbReference>
<evidence type="ECO:0000313" key="3">
    <source>
        <dbReference type="Proteomes" id="UP001408356"/>
    </source>
</evidence>